<evidence type="ECO:0000256" key="1">
    <source>
        <dbReference type="SAM" id="MobiDB-lite"/>
    </source>
</evidence>
<dbReference type="EMBL" id="JAHLQT010000907">
    <property type="protein sequence ID" value="KAG7177942.1"/>
    <property type="molecule type" value="Genomic_DNA"/>
</dbReference>
<comment type="caution">
    <text evidence="2">The sequence shown here is derived from an EMBL/GenBank/DDBJ whole genome shotgun (WGS) entry which is preliminary data.</text>
</comment>
<protein>
    <submittedName>
        <fullName evidence="2">Uncharacterized protein</fullName>
    </submittedName>
</protein>
<feature type="region of interest" description="Disordered" evidence="1">
    <location>
        <begin position="1"/>
        <end position="32"/>
    </location>
</feature>
<gene>
    <name evidence="2" type="ORF">Hamer_G021891</name>
</gene>
<evidence type="ECO:0000313" key="2">
    <source>
        <dbReference type="EMBL" id="KAG7177942.1"/>
    </source>
</evidence>
<evidence type="ECO:0000313" key="3">
    <source>
        <dbReference type="Proteomes" id="UP000747542"/>
    </source>
</evidence>
<dbReference type="Proteomes" id="UP000747542">
    <property type="component" value="Unassembled WGS sequence"/>
</dbReference>
<name>A0A8J5NDU1_HOMAM</name>
<accession>A0A8J5NDU1</accession>
<sequence length="80" mass="8957">MERESQPSMNSGTATTSNTPYKISTSHGRRSQSCMNSFTDVVAVHHDITSISKEVSFEENVAEVLENFFEELSTEDLLLQ</sequence>
<organism evidence="2 3">
    <name type="scientific">Homarus americanus</name>
    <name type="common">American lobster</name>
    <dbReference type="NCBI Taxonomy" id="6706"/>
    <lineage>
        <taxon>Eukaryota</taxon>
        <taxon>Metazoa</taxon>
        <taxon>Ecdysozoa</taxon>
        <taxon>Arthropoda</taxon>
        <taxon>Crustacea</taxon>
        <taxon>Multicrustacea</taxon>
        <taxon>Malacostraca</taxon>
        <taxon>Eumalacostraca</taxon>
        <taxon>Eucarida</taxon>
        <taxon>Decapoda</taxon>
        <taxon>Pleocyemata</taxon>
        <taxon>Astacidea</taxon>
        <taxon>Nephropoidea</taxon>
        <taxon>Nephropidae</taxon>
        <taxon>Homarus</taxon>
    </lineage>
</organism>
<reference evidence="2" key="1">
    <citation type="journal article" date="2021" name="Sci. Adv.">
        <title>The American lobster genome reveals insights on longevity, neural, and immune adaptations.</title>
        <authorList>
            <person name="Polinski J.M."/>
            <person name="Zimin A.V."/>
            <person name="Clark K.F."/>
            <person name="Kohn A.B."/>
            <person name="Sadowski N."/>
            <person name="Timp W."/>
            <person name="Ptitsyn A."/>
            <person name="Khanna P."/>
            <person name="Romanova D.Y."/>
            <person name="Williams P."/>
            <person name="Greenwood S.J."/>
            <person name="Moroz L.L."/>
            <person name="Walt D.R."/>
            <person name="Bodnar A.G."/>
        </authorList>
    </citation>
    <scope>NUCLEOTIDE SEQUENCE</scope>
    <source>
        <strain evidence="2">GMGI-L3</strain>
    </source>
</reference>
<keyword evidence="3" id="KW-1185">Reference proteome</keyword>
<proteinExistence type="predicted"/>
<dbReference type="AlphaFoldDB" id="A0A8J5NDU1"/>